<dbReference type="PIRSF" id="PIRSF000124">
    <property type="entry name" value="UDPglc_GDPman_dh"/>
    <property type="match status" value="1"/>
</dbReference>
<dbReference type="InterPro" id="IPR014027">
    <property type="entry name" value="UDP-Glc/GDP-Man_DH_C"/>
</dbReference>
<evidence type="ECO:0000256" key="7">
    <source>
        <dbReference type="PIRNR" id="PIRNR000124"/>
    </source>
</evidence>
<dbReference type="SUPFAM" id="SSF52413">
    <property type="entry name" value="UDP-glucose/GDP-mannose dehydrogenase C-terminal domain"/>
    <property type="match status" value="1"/>
</dbReference>
<evidence type="ECO:0000256" key="4">
    <source>
        <dbReference type="ARBA" id="ARBA00023002"/>
    </source>
</evidence>
<evidence type="ECO:0000256" key="6">
    <source>
        <dbReference type="ARBA" id="ARBA00047473"/>
    </source>
</evidence>
<feature type="binding site" evidence="9">
    <location>
        <position position="315"/>
    </location>
    <ligand>
        <name>substrate</name>
    </ligand>
</feature>
<dbReference type="InterPro" id="IPR014026">
    <property type="entry name" value="UDP-Glc/GDP-Man_DH_dimer"/>
</dbReference>
<dbReference type="InterPro" id="IPR017476">
    <property type="entry name" value="UDP-Glc/GDP-Man"/>
</dbReference>
<dbReference type="Pfam" id="PF03720">
    <property type="entry name" value="UDPG_MGDP_dh_C"/>
    <property type="match status" value="1"/>
</dbReference>
<dbReference type="EMBL" id="MVHF01000042">
    <property type="protein sequence ID" value="ORA27855.1"/>
    <property type="molecule type" value="Genomic_DNA"/>
</dbReference>
<feature type="binding site" evidence="10">
    <location>
        <position position="149"/>
    </location>
    <ligand>
        <name>NAD(+)</name>
        <dbReference type="ChEBI" id="CHEBI:57540"/>
    </ligand>
</feature>
<organism evidence="12 13">
    <name type="scientific">Mycobacterium aquaticum</name>
    <dbReference type="NCBI Taxonomy" id="1927124"/>
    <lineage>
        <taxon>Bacteria</taxon>
        <taxon>Bacillati</taxon>
        <taxon>Actinomycetota</taxon>
        <taxon>Actinomycetes</taxon>
        <taxon>Mycobacteriales</taxon>
        <taxon>Mycobacteriaceae</taxon>
        <taxon>Mycobacterium</taxon>
    </lineage>
</organism>
<dbReference type="EC" id="1.1.1.22" evidence="3 7"/>
<dbReference type="OrthoDB" id="5193947at2"/>
<evidence type="ECO:0000256" key="5">
    <source>
        <dbReference type="ARBA" id="ARBA00023027"/>
    </source>
</evidence>
<comment type="catalytic activity">
    <reaction evidence="6 7">
        <text>UDP-alpha-D-glucose + 2 NAD(+) + H2O = UDP-alpha-D-glucuronate + 2 NADH + 3 H(+)</text>
        <dbReference type="Rhea" id="RHEA:23596"/>
        <dbReference type="ChEBI" id="CHEBI:15377"/>
        <dbReference type="ChEBI" id="CHEBI:15378"/>
        <dbReference type="ChEBI" id="CHEBI:57540"/>
        <dbReference type="ChEBI" id="CHEBI:57945"/>
        <dbReference type="ChEBI" id="CHEBI:58052"/>
        <dbReference type="ChEBI" id="CHEBI:58885"/>
        <dbReference type="EC" id="1.1.1.22"/>
    </reaction>
</comment>
<dbReference type="InterPro" id="IPR028357">
    <property type="entry name" value="UDPglc_DH_bac"/>
</dbReference>
<dbReference type="NCBIfam" id="TIGR03026">
    <property type="entry name" value="NDP-sugDHase"/>
    <property type="match status" value="1"/>
</dbReference>
<feature type="binding site" evidence="9">
    <location>
        <begin position="146"/>
        <end position="149"/>
    </location>
    <ligand>
        <name>substrate</name>
    </ligand>
</feature>
<comment type="caution">
    <text evidence="12">The sequence shown here is derived from an EMBL/GenBank/DDBJ whole genome shotgun (WGS) entry which is preliminary data.</text>
</comment>
<dbReference type="Proteomes" id="UP000192448">
    <property type="component" value="Unassembled WGS sequence"/>
</dbReference>
<gene>
    <name evidence="12" type="ORF">BST13_29380</name>
</gene>
<keyword evidence="4 7" id="KW-0560">Oxidoreductase</keyword>
<keyword evidence="13" id="KW-1185">Reference proteome</keyword>
<evidence type="ECO:0000313" key="13">
    <source>
        <dbReference type="Proteomes" id="UP000192448"/>
    </source>
</evidence>
<name>A0A1X0AD74_9MYCO</name>
<accession>A0A1X0AD74</accession>
<feature type="binding site" evidence="9">
    <location>
        <position position="198"/>
    </location>
    <ligand>
        <name>substrate</name>
    </ligand>
</feature>
<evidence type="ECO:0000256" key="2">
    <source>
        <dbReference type="ARBA" id="ARBA00006601"/>
    </source>
</evidence>
<dbReference type="GO" id="GO:0006065">
    <property type="term" value="P:UDP-glucuronate biosynthetic process"/>
    <property type="evidence" value="ECO:0007669"/>
    <property type="project" value="UniProtKB-UniPathway"/>
</dbReference>
<dbReference type="Pfam" id="PF03721">
    <property type="entry name" value="UDPG_MGDP_dh_N"/>
    <property type="match status" value="1"/>
</dbReference>
<feature type="binding site" evidence="10">
    <location>
        <position position="120"/>
    </location>
    <ligand>
        <name>NAD(+)</name>
        <dbReference type="ChEBI" id="CHEBI:57540"/>
    </ligand>
</feature>
<comment type="pathway">
    <text evidence="1">Nucleotide-sugar biosynthesis; UDP-alpha-D-glucuronate biosynthesis; UDP-alpha-D-glucuronate from UDP-alpha-D-glucose: step 1/1.</text>
</comment>
<proteinExistence type="inferred from homology"/>
<dbReference type="Gene3D" id="1.20.5.100">
    <property type="entry name" value="Cytochrome c1, transmembrane anchor, C-terminal"/>
    <property type="match status" value="1"/>
</dbReference>
<comment type="similarity">
    <text evidence="2 7">Belongs to the UDP-glucose/GDP-mannose dehydrogenase family.</text>
</comment>
<reference evidence="12 13" key="1">
    <citation type="submission" date="2017-02" db="EMBL/GenBank/DDBJ databases">
        <title>The new phylogeny of genus Mycobacterium.</title>
        <authorList>
            <person name="Tortoli E."/>
            <person name="Trovato A."/>
            <person name="Cirillo D.M."/>
        </authorList>
    </citation>
    <scope>NUCLEOTIDE SEQUENCE [LARGE SCALE GENOMIC DNA]</scope>
    <source>
        <strain evidence="12 13">RW6</strain>
    </source>
</reference>
<dbReference type="GO" id="GO:0003979">
    <property type="term" value="F:UDP-glucose 6-dehydrogenase activity"/>
    <property type="evidence" value="ECO:0007669"/>
    <property type="project" value="UniProtKB-EC"/>
</dbReference>
<dbReference type="InterPro" id="IPR001732">
    <property type="entry name" value="UDP-Glc/GDP-Man_DH_N"/>
</dbReference>
<evidence type="ECO:0000256" key="1">
    <source>
        <dbReference type="ARBA" id="ARBA00004701"/>
    </source>
</evidence>
<feature type="active site" description="Nucleophile" evidence="8">
    <location>
        <position position="254"/>
    </location>
</feature>
<evidence type="ECO:0000259" key="11">
    <source>
        <dbReference type="SMART" id="SM00984"/>
    </source>
</evidence>
<dbReference type="AlphaFoldDB" id="A0A1X0AD74"/>
<feature type="binding site" evidence="9">
    <location>
        <begin position="243"/>
        <end position="247"/>
    </location>
    <ligand>
        <name>substrate</name>
    </ligand>
</feature>
<dbReference type="Gene3D" id="3.40.50.720">
    <property type="entry name" value="NAD(P)-binding Rossmann-like Domain"/>
    <property type="match status" value="2"/>
</dbReference>
<feature type="binding site" evidence="10">
    <location>
        <position position="257"/>
    </location>
    <ligand>
        <name>NAD(+)</name>
        <dbReference type="ChEBI" id="CHEBI:57540"/>
    </ligand>
</feature>
<feature type="binding site" evidence="10">
    <location>
        <position position="85"/>
    </location>
    <ligand>
        <name>NAD(+)</name>
        <dbReference type="ChEBI" id="CHEBI:57540"/>
    </ligand>
</feature>
<feature type="binding site" evidence="10">
    <location>
        <position position="35"/>
    </location>
    <ligand>
        <name>NAD(+)</name>
        <dbReference type="ChEBI" id="CHEBI:57540"/>
    </ligand>
</feature>
<dbReference type="SUPFAM" id="SSF48179">
    <property type="entry name" value="6-phosphogluconate dehydrogenase C-terminal domain-like"/>
    <property type="match status" value="1"/>
</dbReference>
<dbReference type="PIRSF" id="PIRSF500134">
    <property type="entry name" value="UDPglc_DH_bac"/>
    <property type="match status" value="1"/>
</dbReference>
<evidence type="ECO:0000256" key="8">
    <source>
        <dbReference type="PIRSR" id="PIRSR500134-1"/>
    </source>
</evidence>
<dbReference type="InterPro" id="IPR036220">
    <property type="entry name" value="UDP-Glc/GDP-Man_DH_C_sf"/>
</dbReference>
<evidence type="ECO:0000256" key="9">
    <source>
        <dbReference type="PIRSR" id="PIRSR500134-2"/>
    </source>
</evidence>
<dbReference type="RefSeq" id="WP_083168533.1">
    <property type="nucleotide sequence ID" value="NZ_MVHF01000042.1"/>
</dbReference>
<protein>
    <recommendedName>
        <fullName evidence="3 7">UDP-glucose 6-dehydrogenase</fullName>
        <ecNumber evidence="3 7">1.1.1.22</ecNumber>
    </recommendedName>
</protein>
<evidence type="ECO:0000256" key="10">
    <source>
        <dbReference type="PIRSR" id="PIRSR500134-3"/>
    </source>
</evidence>
<dbReference type="SMART" id="SM00984">
    <property type="entry name" value="UDPG_MGDP_dh_C"/>
    <property type="match status" value="1"/>
</dbReference>
<evidence type="ECO:0000313" key="12">
    <source>
        <dbReference type="EMBL" id="ORA27855.1"/>
    </source>
</evidence>
<dbReference type="SUPFAM" id="SSF51735">
    <property type="entry name" value="NAD(P)-binding Rossmann-fold domains"/>
    <property type="match status" value="1"/>
</dbReference>
<evidence type="ECO:0000256" key="3">
    <source>
        <dbReference type="ARBA" id="ARBA00012954"/>
    </source>
</evidence>
<dbReference type="PANTHER" id="PTHR43750">
    <property type="entry name" value="UDP-GLUCOSE 6-DEHYDROGENASE TUAD"/>
    <property type="match status" value="1"/>
</dbReference>
<dbReference type="STRING" id="1927124.BST13_29380"/>
<dbReference type="GO" id="GO:0051287">
    <property type="term" value="F:NAD binding"/>
    <property type="evidence" value="ECO:0007669"/>
    <property type="project" value="InterPro"/>
</dbReference>
<dbReference type="InterPro" id="IPR008927">
    <property type="entry name" value="6-PGluconate_DH-like_C_sf"/>
</dbReference>
<dbReference type="Pfam" id="PF00984">
    <property type="entry name" value="UDPG_MGDP_dh"/>
    <property type="match status" value="1"/>
</dbReference>
<feature type="binding site" evidence="10">
    <location>
        <position position="30"/>
    </location>
    <ligand>
        <name>NAD(+)</name>
        <dbReference type="ChEBI" id="CHEBI:57540"/>
    </ligand>
</feature>
<dbReference type="UniPathway" id="UPA00038">
    <property type="reaction ID" value="UER00491"/>
</dbReference>
<feature type="domain" description="UDP-glucose/GDP-mannose dehydrogenase C-terminal" evidence="11">
    <location>
        <begin position="308"/>
        <end position="411"/>
    </location>
</feature>
<keyword evidence="5 7" id="KW-0520">NAD</keyword>
<dbReference type="PANTHER" id="PTHR43750:SF3">
    <property type="entry name" value="UDP-GLUCOSE 6-DEHYDROGENASE TUAD"/>
    <property type="match status" value="1"/>
</dbReference>
<feature type="binding site" evidence="10">
    <location>
        <position position="322"/>
    </location>
    <ligand>
        <name>NAD(+)</name>
        <dbReference type="ChEBI" id="CHEBI:57540"/>
    </ligand>
</feature>
<dbReference type="GO" id="GO:0000271">
    <property type="term" value="P:polysaccharide biosynthetic process"/>
    <property type="evidence" value="ECO:0007669"/>
    <property type="project" value="InterPro"/>
</dbReference>
<feature type="binding site" evidence="9">
    <location>
        <position position="251"/>
    </location>
    <ligand>
        <name>substrate</name>
    </ligand>
</feature>
<sequence length="430" mass="45476">MRVGVVGAGYVGLTSAVCLAERGHATVCVDVDAQRVRTLAAGEAPIDEPGLPQLLTSALRDGSLRFSARFEDVAGCDVVFVCVPTPSRPDGSADITAVEAAVGELARTLHPGAVVVMKSTVPVGTTRRVIDRLRGTGISAVSNPEFLRETHAIYDFRHPDRILIGAADDRAADVLQKVYGVGDAEVLRMSPESAELAKYASNAFLAVKISYANSLAQLCSRVGADVADVARCMGADVRIGKHFLQPGPGWGGSCLPKDTAALLDTGRRNGVELAEVASARDTNLGQADRIVAALTRSMTGPLAAARIAAFGLTFKAGTCDVRDSPALYISDRLARLGAQVSGYDPRLPMIDQDTLRRSSVAAVDDPYLAAKAADAIIVFTEWPEFRDLDWARIAGQAPTAVILDTRNLLHPTEITKTGLRYLGNGKVPGF</sequence>
<dbReference type="InterPro" id="IPR036291">
    <property type="entry name" value="NAD(P)-bd_dom_sf"/>
</dbReference>